<name>A0A9P1GXM8_9PEZI</name>
<gene>
    <name evidence="3" type="ORF">PPNO1_LOCUS2391</name>
</gene>
<evidence type="ECO:0000256" key="2">
    <source>
        <dbReference type="SAM" id="SignalP"/>
    </source>
</evidence>
<reference evidence="3" key="1">
    <citation type="submission" date="2022-11" db="EMBL/GenBank/DDBJ databases">
        <authorList>
            <person name="Scott C."/>
            <person name="Bruce N."/>
        </authorList>
    </citation>
    <scope>NUCLEOTIDE SEQUENCE</scope>
</reference>
<dbReference type="OrthoDB" id="4572556at2759"/>
<feature type="signal peptide" evidence="2">
    <location>
        <begin position="1"/>
        <end position="20"/>
    </location>
</feature>
<sequence length="187" mass="20627">MRHQLSSCLSLLLAVAGTRGFVVPQGLPDGVYLFDFDPESGSIINEPQLLKYLTPAASPRPPLHSPGGGPEAPPEPGTLLRRDVPQPRGFRRRQDPVWWYLPKDTQYPVNQAVVITYGSAMAYMCNWDSFTNRCWTKEYEEASGIIDVACQNSLTGTVYVDRWKKTYGRDVAGADICLGPPAPAVES</sequence>
<feature type="chain" id="PRO_5040395941" evidence="2">
    <location>
        <begin position="21"/>
        <end position="187"/>
    </location>
</feature>
<organism evidence="3 4">
    <name type="scientific">Parascedosporium putredinis</name>
    <dbReference type="NCBI Taxonomy" id="1442378"/>
    <lineage>
        <taxon>Eukaryota</taxon>
        <taxon>Fungi</taxon>
        <taxon>Dikarya</taxon>
        <taxon>Ascomycota</taxon>
        <taxon>Pezizomycotina</taxon>
        <taxon>Sordariomycetes</taxon>
        <taxon>Hypocreomycetidae</taxon>
        <taxon>Microascales</taxon>
        <taxon>Microascaceae</taxon>
        <taxon>Parascedosporium</taxon>
    </lineage>
</organism>
<comment type="caution">
    <text evidence="3">The sequence shown here is derived from an EMBL/GenBank/DDBJ whole genome shotgun (WGS) entry which is preliminary data.</text>
</comment>
<dbReference type="Proteomes" id="UP000838763">
    <property type="component" value="Unassembled WGS sequence"/>
</dbReference>
<proteinExistence type="predicted"/>
<evidence type="ECO:0000313" key="4">
    <source>
        <dbReference type="Proteomes" id="UP000838763"/>
    </source>
</evidence>
<feature type="region of interest" description="Disordered" evidence="1">
    <location>
        <begin position="60"/>
        <end position="86"/>
    </location>
</feature>
<keyword evidence="4" id="KW-1185">Reference proteome</keyword>
<evidence type="ECO:0000256" key="1">
    <source>
        <dbReference type="SAM" id="MobiDB-lite"/>
    </source>
</evidence>
<keyword evidence="2" id="KW-0732">Signal</keyword>
<accession>A0A9P1GXM8</accession>
<protein>
    <submittedName>
        <fullName evidence="3">Uncharacterized protein</fullName>
    </submittedName>
</protein>
<dbReference type="EMBL" id="CALLCH030000005">
    <property type="protein sequence ID" value="CAI4212634.1"/>
    <property type="molecule type" value="Genomic_DNA"/>
</dbReference>
<dbReference type="AlphaFoldDB" id="A0A9P1GXM8"/>
<evidence type="ECO:0000313" key="3">
    <source>
        <dbReference type="EMBL" id="CAI4212634.1"/>
    </source>
</evidence>